<keyword evidence="1" id="KW-0472">Membrane</keyword>
<evidence type="ECO:0000256" key="1">
    <source>
        <dbReference type="SAM" id="Phobius"/>
    </source>
</evidence>
<keyword evidence="1" id="KW-0812">Transmembrane</keyword>
<organism evidence="2">
    <name type="scientific">Rhizophora mucronata</name>
    <name type="common">Asiatic mangrove</name>
    <dbReference type="NCBI Taxonomy" id="61149"/>
    <lineage>
        <taxon>Eukaryota</taxon>
        <taxon>Viridiplantae</taxon>
        <taxon>Streptophyta</taxon>
        <taxon>Embryophyta</taxon>
        <taxon>Tracheophyta</taxon>
        <taxon>Spermatophyta</taxon>
        <taxon>Magnoliopsida</taxon>
        <taxon>eudicotyledons</taxon>
        <taxon>Gunneridae</taxon>
        <taxon>Pentapetalae</taxon>
        <taxon>rosids</taxon>
        <taxon>fabids</taxon>
        <taxon>Malpighiales</taxon>
        <taxon>Rhizophoraceae</taxon>
        <taxon>Rhizophora</taxon>
    </lineage>
</organism>
<name>A0A2P2P9C1_RHIMU</name>
<evidence type="ECO:0000313" key="2">
    <source>
        <dbReference type="EMBL" id="MBX51360.1"/>
    </source>
</evidence>
<protein>
    <submittedName>
        <fullName evidence="2">Uncharacterized protein</fullName>
    </submittedName>
</protein>
<reference evidence="2" key="1">
    <citation type="submission" date="2018-02" db="EMBL/GenBank/DDBJ databases">
        <title>Rhizophora mucronata_Transcriptome.</title>
        <authorList>
            <person name="Meera S.P."/>
            <person name="Sreeshan A."/>
            <person name="Augustine A."/>
        </authorList>
    </citation>
    <scope>NUCLEOTIDE SEQUENCE</scope>
    <source>
        <tissue evidence="2">Leaf</tissue>
    </source>
</reference>
<feature type="transmembrane region" description="Helical" evidence="1">
    <location>
        <begin position="6"/>
        <end position="29"/>
    </location>
</feature>
<sequence>MWLIPYLLIELVFYLWGTIFASSTLMVLIDQGFRGLANRMG</sequence>
<dbReference type="EMBL" id="GGEC01070876">
    <property type="protein sequence ID" value="MBX51360.1"/>
    <property type="molecule type" value="Transcribed_RNA"/>
</dbReference>
<keyword evidence="1" id="KW-1133">Transmembrane helix</keyword>
<accession>A0A2P2P9C1</accession>
<dbReference type="AlphaFoldDB" id="A0A2P2P9C1"/>
<proteinExistence type="predicted"/>